<accession>A0A9Q5I4L3</accession>
<feature type="compositionally biased region" description="Basic and acidic residues" evidence="1">
    <location>
        <begin position="187"/>
        <end position="201"/>
    </location>
</feature>
<feature type="compositionally biased region" description="Basic and acidic residues" evidence="1">
    <location>
        <begin position="106"/>
        <end position="124"/>
    </location>
</feature>
<evidence type="ECO:0000313" key="2">
    <source>
        <dbReference type="EMBL" id="OCB91409.1"/>
    </source>
</evidence>
<evidence type="ECO:0000256" key="1">
    <source>
        <dbReference type="SAM" id="MobiDB-lite"/>
    </source>
</evidence>
<dbReference type="OrthoDB" id="2402960at2759"/>
<gene>
    <name evidence="2" type="ORF">A7U60_g1363</name>
</gene>
<proteinExistence type="predicted"/>
<feature type="compositionally biased region" description="Basic and acidic residues" evidence="1">
    <location>
        <begin position="291"/>
        <end position="306"/>
    </location>
</feature>
<sequence length="381" mass="41003">MTEHEISSAEGSAEAASFLFTQSVPDASTTAEQVVSDEKEHGSSLKPKDAPESPNTNGKDANPETPKGRGARRGKREENANDKNKKEKEKESPVEGKPKKPAPYVNEDRVMTGGSPREKLSPEELAARMERIRLNNEKIKERRATVQADEQAFQESQAALRAREARQRKIQATIDEKRAAVAKRKMERAGVREWDSFKKGADANVAEGAGTYESIHAPKSPDASSEWPYVDAAFNNGEAKEGPPGRDQGSWGISESDRGGRGRGRGANRGRGRGRGSARGRDARGGGAANDSRRERAPHIKDKSEDAVADTSGGDWGTAADEWGRDPFDIDTSQQVQETGIAITTNEADPWGTPGADDPWVPAPANDPSNVPSVAAAETEA</sequence>
<feature type="region of interest" description="Disordered" evidence="1">
    <location>
        <begin position="344"/>
        <end position="381"/>
    </location>
</feature>
<dbReference type="Proteomes" id="UP000757232">
    <property type="component" value="Unassembled WGS sequence"/>
</dbReference>
<feature type="compositionally biased region" description="Low complexity" evidence="1">
    <location>
        <begin position="8"/>
        <end position="17"/>
    </location>
</feature>
<feature type="region of interest" description="Disordered" evidence="1">
    <location>
        <begin position="1"/>
        <end position="124"/>
    </location>
</feature>
<evidence type="ECO:0000313" key="3">
    <source>
        <dbReference type="Proteomes" id="UP000757232"/>
    </source>
</evidence>
<feature type="compositionally biased region" description="Basic and acidic residues" evidence="1">
    <location>
        <begin position="36"/>
        <end position="51"/>
    </location>
</feature>
<keyword evidence="3" id="KW-1185">Reference proteome</keyword>
<dbReference type="AlphaFoldDB" id="A0A9Q5I4L3"/>
<feature type="region of interest" description="Disordered" evidence="1">
    <location>
        <begin position="182"/>
        <end position="201"/>
    </location>
</feature>
<feature type="compositionally biased region" description="Polar residues" evidence="1">
    <location>
        <begin position="19"/>
        <end position="33"/>
    </location>
</feature>
<feature type="region of interest" description="Disordered" evidence="1">
    <location>
        <begin position="213"/>
        <end position="328"/>
    </location>
</feature>
<protein>
    <submittedName>
        <fullName evidence="2">Uncharacterized protein</fullName>
    </submittedName>
</protein>
<feature type="compositionally biased region" description="Basic and acidic residues" evidence="1">
    <location>
        <begin position="75"/>
        <end position="98"/>
    </location>
</feature>
<feature type="compositionally biased region" description="Basic residues" evidence="1">
    <location>
        <begin position="261"/>
        <end position="278"/>
    </location>
</feature>
<organism evidence="2 3">
    <name type="scientific">Sanghuangporus baumii</name>
    <name type="common">Phellinus baumii</name>
    <dbReference type="NCBI Taxonomy" id="108892"/>
    <lineage>
        <taxon>Eukaryota</taxon>
        <taxon>Fungi</taxon>
        <taxon>Dikarya</taxon>
        <taxon>Basidiomycota</taxon>
        <taxon>Agaricomycotina</taxon>
        <taxon>Agaricomycetes</taxon>
        <taxon>Hymenochaetales</taxon>
        <taxon>Hymenochaetaceae</taxon>
        <taxon>Sanghuangporus</taxon>
    </lineage>
</organism>
<dbReference type="EMBL" id="LNZH02000090">
    <property type="protein sequence ID" value="OCB91409.1"/>
    <property type="molecule type" value="Genomic_DNA"/>
</dbReference>
<reference evidence="2" key="1">
    <citation type="submission" date="2016-06" db="EMBL/GenBank/DDBJ databases">
        <title>Draft Genome sequence of the fungus Inonotus baumii.</title>
        <authorList>
            <person name="Zhu H."/>
            <person name="Lin W."/>
        </authorList>
    </citation>
    <scope>NUCLEOTIDE SEQUENCE</scope>
    <source>
        <strain evidence="2">821</strain>
    </source>
</reference>
<name>A0A9Q5I4L3_SANBA</name>
<comment type="caution">
    <text evidence="2">The sequence shown here is derived from an EMBL/GenBank/DDBJ whole genome shotgun (WGS) entry which is preliminary data.</text>
</comment>